<keyword evidence="5" id="KW-1185">Reference proteome</keyword>
<organism evidence="4 5">
    <name type="scientific">Flammeovirga pectinis</name>
    <dbReference type="NCBI Taxonomy" id="2494373"/>
    <lineage>
        <taxon>Bacteria</taxon>
        <taxon>Pseudomonadati</taxon>
        <taxon>Bacteroidota</taxon>
        <taxon>Cytophagia</taxon>
        <taxon>Cytophagales</taxon>
        <taxon>Flammeovirgaceae</taxon>
        <taxon>Flammeovirga</taxon>
    </lineage>
</organism>
<evidence type="ECO:0000313" key="5">
    <source>
        <dbReference type="Proteomes" id="UP000267268"/>
    </source>
</evidence>
<dbReference type="NCBIfam" id="TIGR04183">
    <property type="entry name" value="Por_Secre_tail"/>
    <property type="match status" value="1"/>
</dbReference>
<dbReference type="PANTHER" id="PTHR23303:SF14">
    <property type="entry name" value="BOS COMPLEX SUBUNIT NOMO1-RELATED"/>
    <property type="match status" value="1"/>
</dbReference>
<dbReference type="Gene3D" id="2.60.40.10">
    <property type="entry name" value="Immunoglobulins"/>
    <property type="match status" value="4"/>
</dbReference>
<dbReference type="KEGG" id="fll:EI427_17660"/>
<keyword evidence="1 2" id="KW-0732">Signal</keyword>
<protein>
    <submittedName>
        <fullName evidence="4">T9SS type A sorting domain-containing protein</fullName>
    </submittedName>
</protein>
<dbReference type="RefSeq" id="WP_126617230.1">
    <property type="nucleotide sequence ID" value="NZ_CP034562.1"/>
</dbReference>
<sequence length="2641" mass="289357">MKYYYKLLSILSTLICCLLLPSTLLAQSGLTGVELITNGGFEEDLNVGWTLTTAGQAEISDDVTDGKILKIASTAQIKNIYTKNEANFDVTVGRTYTIKGKVKATAMDFNVLKLSIGNSTNFVSIIEAFKIANETYDWGDINIILDQWITFEKEFTIPVHNTYTNGDVVNSKLLISGSANSTPSEIFLDNISVTEKDITLEVTAGEDVTIQEIETTTLTSTINSSDNFTTTWTEATGELVFASADQLSTDVSYNGELLTEDKQYTATITVTDGGTNTVTDDVLITITPETTYTATLTFKNESNTVLNGVNVLLSSNNGFDKTFTTTDTGILTLNELKAGSYTLIAEKDAYVLQQEVIEITDNYNQSITLSSDNSLFNGQELIANGNFQENLDDFWGTENPDATTIYTNDHGNISLKIGGNTDPFTIFTKAGHYFELKNKTTYTLKGKVKAEKMSFDFVVLRFKSNTTGINTKDIYLAKTFGQLVKINEWVYFEEEFTVNFEGEADDAIQSHKFEIKGTPLSVDDLVYLDDISVKEKDISPVVNVGDDLSIVAGKMTEVVATSATSDFVTYQWSTEESNGITFSNATALTTQIIAPAQVLTAGNHTVTLTTYKGTQTATDELVVSLIPNTYKSTFTIKNESDELLEDAVVSIANTDGFEQSKTTVADGIAEFTDLAIGEYTYSVEKEDFVEATGTVNITDADITERVTLTAKEVFINGIELMTNGSFESEINDGWGVTVADQGVIINDPTDGNILKISSSSEKIQNIYTKTESNFNIIVGTTYTIRGKVKVVNMNDFNVLKLSIGSATTWGEIITAIGVKHPEKPEVFGHIDGIYNEWVSFEREIEIPEFTEDIDSTNVTYTAGNEILSKMLITGSNLLNPSEETAIEIYLDDISFTEKGVTLTTNAGEDFEMFAGATQQLTASVNSSDDFTYLWTAPEGITLSSSDILNPTITSDESIDVNTQFTLSLTASNVNFTSTDEIIITVNPIEKFNATLMINDESLNIVEGAIVQLTNETSVNISATSDASGNVIFTEVPEGTYTYVINKDGFISLIEELILNEDTELDIILKKYYTSLITLQNIDGNLLEDGIVSLSNEEGSIETKNSDENGEVLFTDLLAGSYIYEIIKTGFLTFNSSFEIIDESNTKGVTLVPELIVDDNTLTGLQLVNNGDFEQGVDLTWAEWKDDVTLSESNDVDDNSGSKSMKIHTTGRVRDIFLRNDYNFDLVIGKTYTIKGKIKAENMNFDYLDIIVYPTEEYSDKVYTRVYSPENENTPNAIQDEWVSFEKTIQIPYDYIINQEVGSSVTSTIKINGSEPLDSSEGSILLDEIYIQEIGVELEVTAGEDVTIQEIETTTLTGTINSSDNFTTTWTEATGELVFASADQLSTNVSYNGELLTEDKQFTTILTVTDGGDNTVTDEVIISVTPERKYTATFTFINESNTVLNGVNVLLSSNNGFDKTFTTTDTGILTLNELKAGSYTLIAEKDAYVLHQEVIEITDNYNQPIILNSDNSLFNGQELIANGNFQENLDDFWGTENPDATTIYTNDNGNISLKIGGNTDPFTIFTKAAHYFELKNKTTYTLKGKIKAEKMSFDFVVLRFKSNTTGINTKDIYLAKTFGQLVKINEWIYFEEEFTVNFEGEADDAIQSHKFEIKGTPLSVDDLVYIDDISVTEKDISPVINVGDDLSIVAGQMTEVVATSATSDFVTYQWSTEESNGITFSNATALTTQIIASEEILTAENHTVTLTTYKGTQTATDELVVNLIPNSFISTFTIKNESDELLEDATVSIVNAEGFEQSKTTMADGIAEFTELVLGEYTYSVEKENFVKATGTVNITDVDIIESVTLTTVIPGTYIATFSVIDIEDNILEDASIQLKNEIGVDETVITDATGQVTFANLLAGEYTYSVTKDGFVTEEDSITIIDSNITEVVTLEIQVIDPITYTASFTVKDAEALPISASTVVLTNNTAVSTSLVTDENGEVAFTSLSTGLYSYTVSKNGYTDITGSIEIVDQDITTDILLIEIIIGTPITGEELIYNGSFEEGTIGWLTYAEQVTLAESNDVDTNSGDNSLRITSTIGAKIDQIYPTSNYRFNLKVGTTYLLTGKVKAINMNFTPLVFLLFPSGNGNYHEKVKYTIDDPTSDNAIKAIQDEWIDFNYEFTVPEDFYLQGDESVLSTLYIKAGSLIDNTTMSEILIDEISLKENISDPNIEITYDNSPIFYGDTKELTASHAATSDVLTYLWEAPEGITLSSTSDPVITITSTENLEEAKEYAINLTVLKEGNIIGVSTAVITAIPVIIANAGADQGVIKNSLVTLDGSGSTSTATLTWTAPEGVTLSDINAVNPTFTAPEVDIATDFVFELKAEYNNNGFLDIDEVTIVVYPELNAHAGDDIIAFKNTLITLDASATIPQNVVLEWVAPDGIILSDINAVHPTFTTPDVAELTDFTFVLKAMLNGVKQQDEVVVTVLPEDGPTANAGEDITGYVGEEITLDASTSSPVEVTYEWIAPNGIELSDNFSATPTFIPPFSNDEKTYTFIVRVSLSGVMDTDTVSVTILPRELPTGIEDLESNFAKCYPNPTTDNAYLELQKEAKVIITDINGRMMQSLHLYPGKHKIDISTYNSGVYIIQVLTPENKMALKLIKK</sequence>
<dbReference type="Gene3D" id="2.60.120.260">
    <property type="entry name" value="Galactose-binding domain-like"/>
    <property type="match status" value="6"/>
</dbReference>
<proteinExistence type="predicted"/>
<dbReference type="SUPFAM" id="SSF49478">
    <property type="entry name" value="Cna protein B-type domain"/>
    <property type="match status" value="8"/>
</dbReference>
<evidence type="ECO:0000259" key="3">
    <source>
        <dbReference type="Pfam" id="PF18962"/>
    </source>
</evidence>
<reference evidence="4 5" key="1">
    <citation type="submission" date="2018-12" db="EMBL/GenBank/DDBJ databases">
        <title>Flammeovirga pectinis sp. nov., isolated from the gut of the Korean scallop, Patinopecten yessoensis.</title>
        <authorList>
            <person name="Bae J.-W."/>
            <person name="Jeong Y.-S."/>
            <person name="Kang W."/>
        </authorList>
    </citation>
    <scope>NUCLEOTIDE SEQUENCE [LARGE SCALE GENOMIC DNA]</scope>
    <source>
        <strain evidence="4 5">L12M1</strain>
    </source>
</reference>
<dbReference type="Proteomes" id="UP000267268">
    <property type="component" value="Chromosome 1"/>
</dbReference>
<dbReference type="InterPro" id="IPR051417">
    <property type="entry name" value="SDr/BOS_complex"/>
</dbReference>
<dbReference type="InterPro" id="IPR008979">
    <property type="entry name" value="Galactose-bd-like_sf"/>
</dbReference>
<feature type="domain" description="Secretion system C-terminal sorting" evidence="3">
    <location>
        <begin position="2573"/>
        <end position="2638"/>
    </location>
</feature>
<dbReference type="InterPro" id="IPR013783">
    <property type="entry name" value="Ig-like_fold"/>
</dbReference>
<dbReference type="InterPro" id="IPR026444">
    <property type="entry name" value="Secre_tail"/>
</dbReference>
<dbReference type="OrthoDB" id="1097396at2"/>
<name>A0A3S9P759_9BACT</name>
<evidence type="ECO:0000256" key="1">
    <source>
        <dbReference type="ARBA" id="ARBA00022729"/>
    </source>
</evidence>
<evidence type="ECO:0000256" key="2">
    <source>
        <dbReference type="SAM" id="SignalP"/>
    </source>
</evidence>
<feature type="chain" id="PRO_5019581480" evidence="2">
    <location>
        <begin position="27"/>
        <end position="2641"/>
    </location>
</feature>
<dbReference type="Gene3D" id="2.60.40.1120">
    <property type="entry name" value="Carboxypeptidase-like, regulatory domain"/>
    <property type="match status" value="3"/>
</dbReference>
<accession>A0A3S9P759</accession>
<dbReference type="Pfam" id="PF18962">
    <property type="entry name" value="Por_Secre_tail"/>
    <property type="match status" value="1"/>
</dbReference>
<evidence type="ECO:0000313" key="4">
    <source>
        <dbReference type="EMBL" id="AZQ63984.1"/>
    </source>
</evidence>
<dbReference type="PANTHER" id="PTHR23303">
    <property type="entry name" value="CARBOXYPEPTIDASE REGULATORY REGION-CONTAINING"/>
    <property type="match status" value="1"/>
</dbReference>
<feature type="signal peptide" evidence="2">
    <location>
        <begin position="1"/>
        <end position="26"/>
    </location>
</feature>
<dbReference type="Pfam" id="PF13620">
    <property type="entry name" value="CarboxypepD_reg"/>
    <property type="match status" value="2"/>
</dbReference>
<gene>
    <name evidence="4" type="ORF">EI427_17660</name>
</gene>
<dbReference type="SUPFAM" id="SSF49785">
    <property type="entry name" value="Galactose-binding domain-like"/>
    <property type="match status" value="2"/>
</dbReference>
<dbReference type="EMBL" id="CP034562">
    <property type="protein sequence ID" value="AZQ63984.1"/>
    <property type="molecule type" value="Genomic_DNA"/>
</dbReference>